<proteinExistence type="predicted"/>
<evidence type="ECO:0008006" key="3">
    <source>
        <dbReference type="Google" id="ProtNLM"/>
    </source>
</evidence>
<accession>A0A8J3QU18</accession>
<gene>
    <name evidence="1" type="ORF">Raf01_52610</name>
</gene>
<dbReference type="AlphaFoldDB" id="A0A8J3QU18"/>
<dbReference type="EMBL" id="BONZ01000049">
    <property type="protein sequence ID" value="GIH17089.1"/>
    <property type="molecule type" value="Genomic_DNA"/>
</dbReference>
<comment type="caution">
    <text evidence="1">The sequence shown here is derived from an EMBL/GenBank/DDBJ whole genome shotgun (WGS) entry which is preliminary data.</text>
</comment>
<evidence type="ECO:0000313" key="2">
    <source>
        <dbReference type="Proteomes" id="UP000642748"/>
    </source>
</evidence>
<organism evidence="1 2">
    <name type="scientific">Rugosimonospora africana</name>
    <dbReference type="NCBI Taxonomy" id="556532"/>
    <lineage>
        <taxon>Bacteria</taxon>
        <taxon>Bacillati</taxon>
        <taxon>Actinomycetota</taxon>
        <taxon>Actinomycetes</taxon>
        <taxon>Micromonosporales</taxon>
        <taxon>Micromonosporaceae</taxon>
        <taxon>Rugosimonospora</taxon>
    </lineage>
</organism>
<sequence>MTTSAAHAAAFRRELPDAGEVWTVLEDGAYIAPHKRTGQRAMPFWSRQSRAQKVVAQVPAYQGLDVISIPLEEWLGDLLPWLIQEDILVGVNWSGNRATGYDVDPRQVIDWFVPSRVLG</sequence>
<dbReference type="Pfam" id="PF11042">
    <property type="entry name" value="DUF2750"/>
    <property type="match status" value="1"/>
</dbReference>
<protein>
    <recommendedName>
        <fullName evidence="3">DUF2750 domain-containing protein</fullName>
    </recommendedName>
</protein>
<reference evidence="1" key="1">
    <citation type="submission" date="2021-01" db="EMBL/GenBank/DDBJ databases">
        <title>Whole genome shotgun sequence of Rugosimonospora africana NBRC 104875.</title>
        <authorList>
            <person name="Komaki H."/>
            <person name="Tamura T."/>
        </authorList>
    </citation>
    <scope>NUCLEOTIDE SEQUENCE</scope>
    <source>
        <strain evidence="1">NBRC 104875</strain>
    </source>
</reference>
<dbReference type="RefSeq" id="WP_203920637.1">
    <property type="nucleotide sequence ID" value="NZ_BONZ01000049.1"/>
</dbReference>
<name>A0A8J3QU18_9ACTN</name>
<keyword evidence="2" id="KW-1185">Reference proteome</keyword>
<dbReference type="InterPro" id="IPR021284">
    <property type="entry name" value="DUF2750"/>
</dbReference>
<evidence type="ECO:0000313" key="1">
    <source>
        <dbReference type="EMBL" id="GIH17089.1"/>
    </source>
</evidence>
<dbReference type="Proteomes" id="UP000642748">
    <property type="component" value="Unassembled WGS sequence"/>
</dbReference>